<sequence>MTPSFPHRMLAVVARLVLAIVEDLPAFVADIAAVVVVAVAARILHWLIKRAAAWVGRHVADHRLKRETEAFNGIVQHLGDVFADVDEPTQLLPSAPHHRPATPPPVRRALRRRRMPGVHIPRRRVRHTTTSTDRRN</sequence>
<reference evidence="3 4" key="1">
    <citation type="journal article" date="2009" name="Stand. Genomic Sci.">
        <title>Complete genome sequence of Catenulispora acidiphila type strain (ID 139908).</title>
        <authorList>
            <person name="Copeland A."/>
            <person name="Lapidus A."/>
            <person name="Glavina Del Rio T."/>
            <person name="Nolan M."/>
            <person name="Lucas S."/>
            <person name="Chen F."/>
            <person name="Tice H."/>
            <person name="Cheng J.F."/>
            <person name="Bruce D."/>
            <person name="Goodwin L."/>
            <person name="Pitluck S."/>
            <person name="Mikhailova N."/>
            <person name="Pati A."/>
            <person name="Ivanova N."/>
            <person name="Mavromatis K."/>
            <person name="Chen A."/>
            <person name="Palaniappan K."/>
            <person name="Chain P."/>
            <person name="Land M."/>
            <person name="Hauser L."/>
            <person name="Chang Y.J."/>
            <person name="Jeffries C.D."/>
            <person name="Chertkov O."/>
            <person name="Brettin T."/>
            <person name="Detter J.C."/>
            <person name="Han C."/>
            <person name="Ali Z."/>
            <person name="Tindall B.J."/>
            <person name="Goker M."/>
            <person name="Bristow J."/>
            <person name="Eisen J.A."/>
            <person name="Markowitz V."/>
            <person name="Hugenholtz P."/>
            <person name="Kyrpides N.C."/>
            <person name="Klenk H.P."/>
        </authorList>
    </citation>
    <scope>NUCLEOTIDE SEQUENCE [LARGE SCALE GENOMIC DNA]</scope>
    <source>
        <strain evidence="4">DSM 44928 / JCM 14897 / NBRC 102108 / NRRL B-24433 / ID139908</strain>
    </source>
</reference>
<evidence type="ECO:0000256" key="1">
    <source>
        <dbReference type="SAM" id="MobiDB-lite"/>
    </source>
</evidence>
<dbReference type="AlphaFoldDB" id="C7Q4I2"/>
<protein>
    <submittedName>
        <fullName evidence="3">Uncharacterized protein</fullName>
    </submittedName>
</protein>
<keyword evidence="2" id="KW-1133">Transmembrane helix</keyword>
<evidence type="ECO:0000256" key="2">
    <source>
        <dbReference type="SAM" id="Phobius"/>
    </source>
</evidence>
<feature type="transmembrane region" description="Helical" evidence="2">
    <location>
        <begin position="31"/>
        <end position="48"/>
    </location>
</feature>
<dbReference type="EMBL" id="CP001700">
    <property type="protein sequence ID" value="ACU71951.1"/>
    <property type="molecule type" value="Genomic_DNA"/>
</dbReference>
<gene>
    <name evidence="3" type="ordered locus">Caci_3042</name>
</gene>
<dbReference type="HOGENOM" id="CLU_1871678_0_0_11"/>
<name>C7Q4I2_CATAD</name>
<dbReference type="RefSeq" id="WP_012787244.1">
    <property type="nucleotide sequence ID" value="NC_013131.1"/>
</dbReference>
<proteinExistence type="predicted"/>
<keyword evidence="4" id="KW-1185">Reference proteome</keyword>
<dbReference type="STRING" id="479433.Caci_3042"/>
<dbReference type="KEGG" id="cai:Caci_3042"/>
<feature type="compositionally biased region" description="Basic residues" evidence="1">
    <location>
        <begin position="108"/>
        <end position="127"/>
    </location>
</feature>
<accession>C7Q4I2</accession>
<feature type="region of interest" description="Disordered" evidence="1">
    <location>
        <begin position="91"/>
        <end position="136"/>
    </location>
</feature>
<evidence type="ECO:0000313" key="3">
    <source>
        <dbReference type="EMBL" id="ACU71951.1"/>
    </source>
</evidence>
<keyword evidence="2" id="KW-0472">Membrane</keyword>
<dbReference type="Proteomes" id="UP000000851">
    <property type="component" value="Chromosome"/>
</dbReference>
<dbReference type="InParanoid" id="C7Q4I2"/>
<evidence type="ECO:0000313" key="4">
    <source>
        <dbReference type="Proteomes" id="UP000000851"/>
    </source>
</evidence>
<keyword evidence="2" id="KW-0812">Transmembrane</keyword>
<organism evidence="3 4">
    <name type="scientific">Catenulispora acidiphila (strain DSM 44928 / JCM 14897 / NBRC 102108 / NRRL B-24433 / ID139908)</name>
    <dbReference type="NCBI Taxonomy" id="479433"/>
    <lineage>
        <taxon>Bacteria</taxon>
        <taxon>Bacillati</taxon>
        <taxon>Actinomycetota</taxon>
        <taxon>Actinomycetes</taxon>
        <taxon>Catenulisporales</taxon>
        <taxon>Catenulisporaceae</taxon>
        <taxon>Catenulispora</taxon>
    </lineage>
</organism>